<evidence type="ECO:0000313" key="5">
    <source>
        <dbReference type="Proteomes" id="UP000288805"/>
    </source>
</evidence>
<dbReference type="GO" id="GO:0012505">
    <property type="term" value="C:endomembrane system"/>
    <property type="evidence" value="ECO:0007669"/>
    <property type="project" value="UniProtKB-SubCell"/>
</dbReference>
<feature type="transmembrane region" description="Helical" evidence="3">
    <location>
        <begin position="157"/>
        <end position="175"/>
    </location>
</feature>
<dbReference type="InterPro" id="IPR045033">
    <property type="entry name" value="PILS1/3/4/5/7"/>
</dbReference>
<evidence type="ECO:0000256" key="1">
    <source>
        <dbReference type="ARBA" id="ARBA00004308"/>
    </source>
</evidence>
<feature type="transmembrane region" description="Helical" evidence="3">
    <location>
        <begin position="109"/>
        <end position="131"/>
    </location>
</feature>
<evidence type="ECO:0000256" key="3">
    <source>
        <dbReference type="SAM" id="Phobius"/>
    </source>
</evidence>
<sequence>MGLLDLFVAALVPVLKVLLLTAVGSLLAIDRIGILGEDARKHLNSVSLFWNLNYFFQSYMYCFRIIIEKTTRAPQELRGLVLGCCAAAYGKTPGTPQERKAELDQSSKLYYLGLILTGNLGNLLLIIIPAVCREKGSPFGAVDFCCRHGLTYASPSLAIGAIYLWSYVYNIMWIYSIKTNVGANMSDSTISRMSSGENPYGISKCSQGPLLPSNGRLFTEASSYQPELPCMIPEGNVVLCPNTIFPGTGLCLELMISPSFHIFLGQVSILDKIKQCLKMNGLKIDMRMLFAPSTAGAVC</sequence>
<dbReference type="PANTHER" id="PTHR31651">
    <property type="match status" value="1"/>
</dbReference>
<keyword evidence="3" id="KW-0812">Transmembrane</keyword>
<comment type="subcellular location">
    <subcellularLocation>
        <location evidence="1">Endomembrane system</location>
    </subcellularLocation>
</comment>
<feature type="transmembrane region" description="Helical" evidence="3">
    <location>
        <begin position="6"/>
        <end position="29"/>
    </location>
</feature>
<accession>A0A438D250</accession>
<protein>
    <submittedName>
        <fullName evidence="4">Protein PIN-likeS 1</fullName>
    </submittedName>
</protein>
<dbReference type="Proteomes" id="UP000288805">
    <property type="component" value="Unassembled WGS sequence"/>
</dbReference>
<dbReference type="PANTHER" id="PTHR31651:SF33">
    <property type="entry name" value="PROTEIN PIN-LIKES 1"/>
    <property type="match status" value="1"/>
</dbReference>
<keyword evidence="3" id="KW-1133">Transmembrane helix</keyword>
<dbReference type="GO" id="GO:0080162">
    <property type="term" value="P:endoplasmic reticulum to cytosol auxin transport"/>
    <property type="evidence" value="ECO:0007669"/>
    <property type="project" value="InterPro"/>
</dbReference>
<comment type="caution">
    <text evidence="4">The sequence shown here is derived from an EMBL/GenBank/DDBJ whole genome shotgun (WGS) entry which is preliminary data.</text>
</comment>
<keyword evidence="3" id="KW-0472">Membrane</keyword>
<evidence type="ECO:0000256" key="2">
    <source>
        <dbReference type="ARBA" id="ARBA00022448"/>
    </source>
</evidence>
<dbReference type="EMBL" id="QGNW01001839">
    <property type="protein sequence ID" value="RVW29533.1"/>
    <property type="molecule type" value="Genomic_DNA"/>
</dbReference>
<gene>
    <name evidence="4" type="primary">PILS1_1</name>
    <name evidence="4" type="ORF">CK203_077432</name>
</gene>
<reference evidence="4 5" key="1">
    <citation type="journal article" date="2018" name="PLoS Genet.">
        <title>Population sequencing reveals clonal diversity and ancestral inbreeding in the grapevine cultivar Chardonnay.</title>
        <authorList>
            <person name="Roach M.J."/>
            <person name="Johnson D.L."/>
            <person name="Bohlmann J."/>
            <person name="van Vuuren H.J."/>
            <person name="Jones S.J."/>
            <person name="Pretorius I.S."/>
            <person name="Schmidt S.A."/>
            <person name="Borneman A.R."/>
        </authorList>
    </citation>
    <scope>NUCLEOTIDE SEQUENCE [LARGE SCALE GENOMIC DNA]</scope>
    <source>
        <strain evidence="5">cv. Chardonnay</strain>
        <tissue evidence="4">Leaf</tissue>
    </source>
</reference>
<name>A0A438D250_VITVI</name>
<proteinExistence type="predicted"/>
<dbReference type="AlphaFoldDB" id="A0A438D250"/>
<keyword evidence="2" id="KW-0813">Transport</keyword>
<evidence type="ECO:0000313" key="4">
    <source>
        <dbReference type="EMBL" id="RVW29533.1"/>
    </source>
</evidence>
<organism evidence="4 5">
    <name type="scientific">Vitis vinifera</name>
    <name type="common">Grape</name>
    <dbReference type="NCBI Taxonomy" id="29760"/>
    <lineage>
        <taxon>Eukaryota</taxon>
        <taxon>Viridiplantae</taxon>
        <taxon>Streptophyta</taxon>
        <taxon>Embryophyta</taxon>
        <taxon>Tracheophyta</taxon>
        <taxon>Spermatophyta</taxon>
        <taxon>Magnoliopsida</taxon>
        <taxon>eudicotyledons</taxon>
        <taxon>Gunneridae</taxon>
        <taxon>Pentapetalae</taxon>
        <taxon>rosids</taxon>
        <taxon>Vitales</taxon>
        <taxon>Vitaceae</taxon>
        <taxon>Viteae</taxon>
        <taxon>Vitis</taxon>
    </lineage>
</organism>